<proteinExistence type="predicted"/>
<dbReference type="RefSeq" id="WP_188859796.1">
    <property type="nucleotide sequence ID" value="NZ_BMOS01000060.1"/>
</dbReference>
<accession>A0A917Y5I9</accession>
<keyword evidence="2" id="KW-1185">Reference proteome</keyword>
<dbReference type="AlphaFoldDB" id="A0A917Y5I9"/>
<evidence type="ECO:0000313" key="1">
    <source>
        <dbReference type="EMBL" id="GGN67460.1"/>
    </source>
</evidence>
<sequence length="71" mass="8153">MLREKVLKEDLVRNLYRKLALVEIERALIKISCSLMEDDVYTVDDAVGELIKIIDLIEMERQGIVSDMGIS</sequence>
<name>A0A917Y5I9_9BACI</name>
<dbReference type="Proteomes" id="UP000624041">
    <property type="component" value="Unassembled WGS sequence"/>
</dbReference>
<dbReference type="EMBL" id="BMOS01000060">
    <property type="protein sequence ID" value="GGN67460.1"/>
    <property type="molecule type" value="Genomic_DNA"/>
</dbReference>
<comment type="caution">
    <text evidence="1">The sequence shown here is derived from an EMBL/GenBank/DDBJ whole genome shotgun (WGS) entry which is preliminary data.</text>
</comment>
<gene>
    <name evidence="1" type="ORF">GCM10007971_38330</name>
</gene>
<protein>
    <submittedName>
        <fullName evidence="1">Uncharacterized protein</fullName>
    </submittedName>
</protein>
<evidence type="ECO:0000313" key="2">
    <source>
        <dbReference type="Proteomes" id="UP000624041"/>
    </source>
</evidence>
<reference evidence="1" key="1">
    <citation type="journal article" date="2014" name="Int. J. Syst. Evol. Microbiol.">
        <title>Complete genome sequence of Corynebacterium casei LMG S-19264T (=DSM 44701T), isolated from a smear-ripened cheese.</title>
        <authorList>
            <consortium name="US DOE Joint Genome Institute (JGI-PGF)"/>
            <person name="Walter F."/>
            <person name="Albersmeier A."/>
            <person name="Kalinowski J."/>
            <person name="Ruckert C."/>
        </authorList>
    </citation>
    <scope>NUCLEOTIDE SEQUENCE</scope>
    <source>
        <strain evidence="1">JCM 17251</strain>
    </source>
</reference>
<organism evidence="1 2">
    <name type="scientific">Oceanobacillus indicireducens</name>
    <dbReference type="NCBI Taxonomy" id="1004261"/>
    <lineage>
        <taxon>Bacteria</taxon>
        <taxon>Bacillati</taxon>
        <taxon>Bacillota</taxon>
        <taxon>Bacilli</taxon>
        <taxon>Bacillales</taxon>
        <taxon>Bacillaceae</taxon>
        <taxon>Oceanobacillus</taxon>
    </lineage>
</organism>
<reference evidence="1" key="2">
    <citation type="submission" date="2020-09" db="EMBL/GenBank/DDBJ databases">
        <authorList>
            <person name="Sun Q."/>
            <person name="Ohkuma M."/>
        </authorList>
    </citation>
    <scope>NUCLEOTIDE SEQUENCE</scope>
    <source>
        <strain evidence="1">JCM 17251</strain>
    </source>
</reference>